<gene>
    <name evidence="6" type="ORF">FIBSPDRAFT_1043749</name>
</gene>
<dbReference type="STRING" id="436010.A0A166KLR8"/>
<keyword evidence="2 4" id="KW-0863">Zinc-finger</keyword>
<dbReference type="Proteomes" id="UP000076532">
    <property type="component" value="Unassembled WGS sequence"/>
</dbReference>
<evidence type="ECO:0000259" key="5">
    <source>
        <dbReference type="PROSITE" id="PS50865"/>
    </source>
</evidence>
<accession>A0A166KLR8</accession>
<evidence type="ECO:0000313" key="6">
    <source>
        <dbReference type="EMBL" id="KZP22034.1"/>
    </source>
</evidence>
<dbReference type="InterPro" id="IPR002893">
    <property type="entry name" value="Znf_MYND"/>
</dbReference>
<organism evidence="6 7">
    <name type="scientific">Athelia psychrophila</name>
    <dbReference type="NCBI Taxonomy" id="1759441"/>
    <lineage>
        <taxon>Eukaryota</taxon>
        <taxon>Fungi</taxon>
        <taxon>Dikarya</taxon>
        <taxon>Basidiomycota</taxon>
        <taxon>Agaricomycotina</taxon>
        <taxon>Agaricomycetes</taxon>
        <taxon>Agaricomycetidae</taxon>
        <taxon>Atheliales</taxon>
        <taxon>Atheliaceae</taxon>
        <taxon>Athelia</taxon>
    </lineage>
</organism>
<evidence type="ECO:0000256" key="2">
    <source>
        <dbReference type="ARBA" id="ARBA00022771"/>
    </source>
</evidence>
<sequence>MKSAGISTKATATNAIGHLNVALAEKPAHFGKIYTQITLIYHLCRVDAPDILLAMLGQGMISSVVKTLLWLEKHSPSTRKDEKAACECLTSCFFLLIQPTMTRNGPSWVSKALDAGILLAIMKSAPRMQHMPDIAVSNCAALLSYNLCQYLVYKSVIRSAARAIKRVDHDPTLADSGGHIWEAWNVFKTLAEERIAFKDGKDELDTEEAERHSCNRAQCDARTNYHQLLRCSGCFEAFYCDKSCQRMDWPDHKPSCKKIQRYLRESAGTSIPTGAGESKLLFDIMSTEIHANKEPRGKLIAALSAAPAGCSPSEFAFSLDYTKVPVEISVFPVGEHPDPDEYWEQTIERALQSNGRLMAARALVQRGDGIKETLFTTPVPQKRD</sequence>
<evidence type="ECO:0000256" key="4">
    <source>
        <dbReference type="PROSITE-ProRule" id="PRU00134"/>
    </source>
</evidence>
<name>A0A166KLR8_9AGAM</name>
<dbReference type="AlphaFoldDB" id="A0A166KLR8"/>
<dbReference type="OrthoDB" id="2952128at2759"/>
<dbReference type="SUPFAM" id="SSF144232">
    <property type="entry name" value="HIT/MYND zinc finger-like"/>
    <property type="match status" value="1"/>
</dbReference>
<feature type="domain" description="MYND-type" evidence="5">
    <location>
        <begin position="211"/>
        <end position="256"/>
    </location>
</feature>
<protein>
    <recommendedName>
        <fullName evidence="5">MYND-type domain-containing protein</fullName>
    </recommendedName>
</protein>
<evidence type="ECO:0000313" key="7">
    <source>
        <dbReference type="Proteomes" id="UP000076532"/>
    </source>
</evidence>
<keyword evidence="1" id="KW-0479">Metal-binding</keyword>
<dbReference type="PROSITE" id="PS01360">
    <property type="entry name" value="ZF_MYND_1"/>
    <property type="match status" value="1"/>
</dbReference>
<dbReference type="PROSITE" id="PS50865">
    <property type="entry name" value="ZF_MYND_2"/>
    <property type="match status" value="1"/>
</dbReference>
<dbReference type="Pfam" id="PF01753">
    <property type="entry name" value="zf-MYND"/>
    <property type="match status" value="1"/>
</dbReference>
<keyword evidence="3" id="KW-0862">Zinc</keyword>
<dbReference type="Gene3D" id="6.10.140.2220">
    <property type="match status" value="1"/>
</dbReference>
<evidence type="ECO:0000256" key="1">
    <source>
        <dbReference type="ARBA" id="ARBA00022723"/>
    </source>
</evidence>
<dbReference type="GO" id="GO:0008270">
    <property type="term" value="F:zinc ion binding"/>
    <property type="evidence" value="ECO:0007669"/>
    <property type="project" value="UniProtKB-KW"/>
</dbReference>
<dbReference type="EMBL" id="KV417542">
    <property type="protein sequence ID" value="KZP22034.1"/>
    <property type="molecule type" value="Genomic_DNA"/>
</dbReference>
<evidence type="ECO:0000256" key="3">
    <source>
        <dbReference type="ARBA" id="ARBA00022833"/>
    </source>
</evidence>
<proteinExistence type="predicted"/>
<reference evidence="6 7" key="1">
    <citation type="journal article" date="2016" name="Mol. Biol. Evol.">
        <title>Comparative Genomics of Early-Diverging Mushroom-Forming Fungi Provides Insights into the Origins of Lignocellulose Decay Capabilities.</title>
        <authorList>
            <person name="Nagy L.G."/>
            <person name="Riley R."/>
            <person name="Tritt A."/>
            <person name="Adam C."/>
            <person name="Daum C."/>
            <person name="Floudas D."/>
            <person name="Sun H."/>
            <person name="Yadav J.S."/>
            <person name="Pangilinan J."/>
            <person name="Larsson K.H."/>
            <person name="Matsuura K."/>
            <person name="Barry K."/>
            <person name="Labutti K."/>
            <person name="Kuo R."/>
            <person name="Ohm R.A."/>
            <person name="Bhattacharya S.S."/>
            <person name="Shirouzu T."/>
            <person name="Yoshinaga Y."/>
            <person name="Martin F.M."/>
            <person name="Grigoriev I.V."/>
            <person name="Hibbett D.S."/>
        </authorList>
    </citation>
    <scope>NUCLEOTIDE SEQUENCE [LARGE SCALE GENOMIC DNA]</scope>
    <source>
        <strain evidence="6 7">CBS 109695</strain>
    </source>
</reference>
<keyword evidence="7" id="KW-1185">Reference proteome</keyword>